<evidence type="ECO:0000313" key="2">
    <source>
        <dbReference type="Proteomes" id="UP001140087"/>
    </source>
</evidence>
<dbReference type="EMBL" id="JANBUN010002663">
    <property type="protein sequence ID" value="KAJ2794009.1"/>
    <property type="molecule type" value="Genomic_DNA"/>
</dbReference>
<gene>
    <name evidence="1" type="ORF">H4R21_005671</name>
</gene>
<organism evidence="1 2">
    <name type="scientific">Coemansia helicoidea</name>
    <dbReference type="NCBI Taxonomy" id="1286919"/>
    <lineage>
        <taxon>Eukaryota</taxon>
        <taxon>Fungi</taxon>
        <taxon>Fungi incertae sedis</taxon>
        <taxon>Zoopagomycota</taxon>
        <taxon>Kickxellomycotina</taxon>
        <taxon>Kickxellomycetes</taxon>
        <taxon>Kickxellales</taxon>
        <taxon>Kickxellaceae</taxon>
        <taxon>Coemansia</taxon>
    </lineage>
</organism>
<comment type="caution">
    <text evidence="1">The sequence shown here is derived from an EMBL/GenBank/DDBJ whole genome shotgun (WGS) entry which is preliminary data.</text>
</comment>
<name>A0ACC1KRK7_9FUNG</name>
<reference evidence="1" key="1">
    <citation type="submission" date="2022-07" db="EMBL/GenBank/DDBJ databases">
        <title>Phylogenomic reconstructions and comparative analyses of Kickxellomycotina fungi.</title>
        <authorList>
            <person name="Reynolds N.K."/>
            <person name="Stajich J.E."/>
            <person name="Barry K."/>
            <person name="Grigoriev I.V."/>
            <person name="Crous P."/>
            <person name="Smith M.E."/>
        </authorList>
    </citation>
    <scope>NUCLEOTIDE SEQUENCE</scope>
    <source>
        <strain evidence="1">BCRC 34780</strain>
    </source>
</reference>
<dbReference type="Proteomes" id="UP001140087">
    <property type="component" value="Unassembled WGS sequence"/>
</dbReference>
<protein>
    <submittedName>
        <fullName evidence="1">Uncharacterized protein</fullName>
    </submittedName>
</protein>
<accession>A0ACC1KRK7</accession>
<proteinExistence type="predicted"/>
<keyword evidence="2" id="KW-1185">Reference proteome</keyword>
<evidence type="ECO:0000313" key="1">
    <source>
        <dbReference type="EMBL" id="KAJ2794009.1"/>
    </source>
</evidence>
<sequence length="304" mass="31116">MSSQLWGRNRRGIAAAVAVGLLGLVGYLAYDAYQEAAREEHDSDDSDDSDVPSIAEQQSSSSSSSSSASSEQAVLGPRRRLVVSARGIVVDSTDSGDRWSGRVRVRAGAAATVARLAARYEVFLVAVVVPGHGSEGQILAALEGAGIVGEQAPPLSAASDIGESVVWVSSADESSVPSGMSSQVSSILNESPGTLPRSHVLFCETEEGKVHLARHLLAADPPVPHAALGRGCAGYVDTNRDVVARLAPVLSRTVLVAPPLHISPGPLIDAGEVPGRETALAQPPAGAAHSASEVVGDIASSSLL</sequence>